<proteinExistence type="predicted"/>
<evidence type="ECO:0000313" key="3">
    <source>
        <dbReference type="EMBL" id="OWV05618.1"/>
    </source>
</evidence>
<keyword evidence="2" id="KW-1133">Transmembrane helix</keyword>
<accession>A0A246RJW9</accession>
<keyword evidence="2" id="KW-0812">Transmembrane</keyword>
<comment type="caution">
    <text evidence="3">The sequence shown here is derived from an EMBL/GenBank/DDBJ whole genome shotgun (WGS) entry which is preliminary data.</text>
</comment>
<feature type="transmembrane region" description="Helical" evidence="2">
    <location>
        <begin position="25"/>
        <end position="46"/>
    </location>
</feature>
<dbReference type="Proteomes" id="UP000197174">
    <property type="component" value="Unassembled WGS sequence"/>
</dbReference>
<dbReference type="AlphaFoldDB" id="A0A246RJW9"/>
<gene>
    <name evidence="3" type="ORF">B5D80_17635</name>
</gene>
<name>A0A246RJW9_9ACTN</name>
<dbReference type="EMBL" id="MZMV01000028">
    <property type="protein sequence ID" value="OWV05618.1"/>
    <property type="molecule type" value="Genomic_DNA"/>
</dbReference>
<evidence type="ECO:0000256" key="2">
    <source>
        <dbReference type="SAM" id="Phobius"/>
    </source>
</evidence>
<sequence length="137" mass="13928">MVCSLGLVGLGVAFAHVGVTEADKWASTLGIFATVLGLALTAYTAAATRRSASHAGPVDRVDNTIEGGEFAQSVVQARDLTAGGPPSPASPPAVAGRVTNTITTGRFHGPVVQARDIVRQPHDPPVHDDGADPSPGR</sequence>
<keyword evidence="4" id="KW-1185">Reference proteome</keyword>
<evidence type="ECO:0000256" key="1">
    <source>
        <dbReference type="SAM" id="MobiDB-lite"/>
    </source>
</evidence>
<protein>
    <submittedName>
        <fullName evidence="3">Uncharacterized protein</fullName>
    </submittedName>
</protein>
<feature type="region of interest" description="Disordered" evidence="1">
    <location>
        <begin position="104"/>
        <end position="137"/>
    </location>
</feature>
<organism evidence="3 4">
    <name type="scientific">Micromonospora wenchangensis</name>
    <dbReference type="NCBI Taxonomy" id="1185415"/>
    <lineage>
        <taxon>Bacteria</taxon>
        <taxon>Bacillati</taxon>
        <taxon>Actinomycetota</taxon>
        <taxon>Actinomycetes</taxon>
        <taxon>Micromonosporales</taxon>
        <taxon>Micromonosporaceae</taxon>
        <taxon>Micromonospora</taxon>
    </lineage>
</organism>
<keyword evidence="2" id="KW-0472">Membrane</keyword>
<reference evidence="3 4" key="1">
    <citation type="submission" date="2017-03" db="EMBL/GenBank/DDBJ databases">
        <title>Whole genome sequence of Micromonospora wenchangensis, isolated from mangrove soil.</title>
        <authorList>
            <person name="Yang H."/>
        </authorList>
    </citation>
    <scope>NUCLEOTIDE SEQUENCE [LARGE SCALE GENOMIC DNA]</scope>
    <source>
        <strain evidence="3 4">CCTCC AA 2012002</strain>
    </source>
</reference>
<feature type="compositionally biased region" description="Basic and acidic residues" evidence="1">
    <location>
        <begin position="116"/>
        <end position="130"/>
    </location>
</feature>
<evidence type="ECO:0000313" key="4">
    <source>
        <dbReference type="Proteomes" id="UP000197174"/>
    </source>
</evidence>